<name>A0A8T4IF72_9SPHN</name>
<dbReference type="AlphaFoldDB" id="A0A8T4IF72"/>
<feature type="domain" description="Hemerythrin-like" evidence="1">
    <location>
        <begin position="59"/>
        <end position="194"/>
    </location>
</feature>
<dbReference type="Gene3D" id="1.20.120.520">
    <property type="entry name" value="nmb1532 protein domain like"/>
    <property type="match status" value="1"/>
</dbReference>
<dbReference type="EMBL" id="JAGRQC010000002">
    <property type="protein sequence ID" value="MBR0552712.1"/>
    <property type="molecule type" value="Genomic_DNA"/>
</dbReference>
<sequence length="254" mass="27211">MPATKSQPELDAVETDRRRALGVVASVSLAASALVLPGCSRASDGNGAETDAGKSEVTANEDLMREHGVLRRILIVYSEVAPILARDPGSVDAGAITTAARLFRDFGEHYHEQILEEQHIFPLVRKAGGNGAALIDTLLAQHERGRAITDYILDRTKLGHIATGDGEALAKAMRGFTRMYQAHAAREDTVVFPAFKSSIGRRAYSELGEQFEEIEHKQFGGDGFDIALDKIAEVEAALGLQDLADFTAPAPSAG</sequence>
<accession>A0A8T4IF72</accession>
<evidence type="ECO:0000313" key="3">
    <source>
        <dbReference type="Proteomes" id="UP000676996"/>
    </source>
</evidence>
<dbReference type="InterPro" id="IPR012312">
    <property type="entry name" value="Hemerythrin-like"/>
</dbReference>
<dbReference type="GO" id="GO:0005886">
    <property type="term" value="C:plasma membrane"/>
    <property type="evidence" value="ECO:0007669"/>
    <property type="project" value="TreeGrafter"/>
</dbReference>
<keyword evidence="3" id="KW-1185">Reference proteome</keyword>
<organism evidence="2 3">
    <name type="scientific">Stakelama marina</name>
    <dbReference type="NCBI Taxonomy" id="2826939"/>
    <lineage>
        <taxon>Bacteria</taxon>
        <taxon>Pseudomonadati</taxon>
        <taxon>Pseudomonadota</taxon>
        <taxon>Alphaproteobacteria</taxon>
        <taxon>Sphingomonadales</taxon>
        <taxon>Sphingomonadaceae</taxon>
        <taxon>Stakelama</taxon>
    </lineage>
</organism>
<gene>
    <name evidence="2" type="ORF">J7S20_09370</name>
</gene>
<dbReference type="Pfam" id="PF01814">
    <property type="entry name" value="Hemerythrin"/>
    <property type="match status" value="1"/>
</dbReference>
<protein>
    <submittedName>
        <fullName evidence="2">Hemerythrin domain-containing protein</fullName>
    </submittedName>
</protein>
<evidence type="ECO:0000313" key="2">
    <source>
        <dbReference type="EMBL" id="MBR0552712.1"/>
    </source>
</evidence>
<dbReference type="Proteomes" id="UP000676996">
    <property type="component" value="Unassembled WGS sequence"/>
</dbReference>
<dbReference type="PANTHER" id="PTHR39966:SF1">
    <property type="entry name" value="HEMERYTHRIN-LIKE DOMAIN-CONTAINING PROTEIN"/>
    <property type="match status" value="1"/>
</dbReference>
<reference evidence="2" key="1">
    <citation type="submission" date="2021-04" db="EMBL/GenBank/DDBJ databases">
        <title>Ouciella asimina sp. nov., isolated from the surface seawater in the hydrothermal field of Okinawa Trough.</title>
        <authorList>
            <person name="Shuang W."/>
        </authorList>
    </citation>
    <scope>NUCLEOTIDE SEQUENCE</scope>
    <source>
        <strain evidence="2">LXI357</strain>
    </source>
</reference>
<proteinExistence type="predicted"/>
<comment type="caution">
    <text evidence="2">The sequence shown here is derived from an EMBL/GenBank/DDBJ whole genome shotgun (WGS) entry which is preliminary data.</text>
</comment>
<dbReference type="RefSeq" id="WP_284053971.1">
    <property type="nucleotide sequence ID" value="NZ_JAGRQC010000002.1"/>
</dbReference>
<dbReference type="CDD" id="cd12108">
    <property type="entry name" value="Hr-like"/>
    <property type="match status" value="1"/>
</dbReference>
<evidence type="ECO:0000259" key="1">
    <source>
        <dbReference type="Pfam" id="PF01814"/>
    </source>
</evidence>
<dbReference type="PANTHER" id="PTHR39966">
    <property type="entry name" value="BLL2471 PROTEIN-RELATED"/>
    <property type="match status" value="1"/>
</dbReference>